<reference evidence="1" key="1">
    <citation type="submission" date="2020-06" db="EMBL/GenBank/DDBJ databases">
        <authorList>
            <person name="Li T."/>
            <person name="Hu X."/>
            <person name="Zhang T."/>
            <person name="Song X."/>
            <person name="Zhang H."/>
            <person name="Dai N."/>
            <person name="Sheng W."/>
            <person name="Hou X."/>
            <person name="Wei L."/>
        </authorList>
    </citation>
    <scope>NUCLEOTIDE SEQUENCE</scope>
    <source>
        <strain evidence="1">G02</strain>
        <tissue evidence="1">Leaf</tissue>
    </source>
</reference>
<dbReference type="EMBL" id="JACGWJ010000029">
    <property type="protein sequence ID" value="KAL0304037.1"/>
    <property type="molecule type" value="Genomic_DNA"/>
</dbReference>
<protein>
    <submittedName>
        <fullName evidence="1">Uncharacterized protein</fullName>
    </submittedName>
</protein>
<sequence length="94" mass="10854">MAQFSTEAEYIVVAATSNQATWLRRIPEDIGEKKEPTTIYSDNKSAIAITKSLVRHNRTKHVDIKYLSLREATTREEIELKYCNAERATGRYVY</sequence>
<name>A0AAW2KB04_SESRA</name>
<dbReference type="CDD" id="cd09272">
    <property type="entry name" value="RNase_HI_RT_Ty1"/>
    <property type="match status" value="1"/>
</dbReference>
<dbReference type="PANTHER" id="PTHR11439">
    <property type="entry name" value="GAG-POL-RELATED RETROTRANSPOSON"/>
    <property type="match status" value="1"/>
</dbReference>
<comment type="caution">
    <text evidence="1">The sequence shown here is derived from an EMBL/GenBank/DDBJ whole genome shotgun (WGS) entry which is preliminary data.</text>
</comment>
<dbReference type="AlphaFoldDB" id="A0AAW2KB04"/>
<dbReference type="PANTHER" id="PTHR11439:SF463">
    <property type="entry name" value="REVERSE TRANSCRIPTASE TY1_COPIA-TYPE DOMAIN-CONTAINING PROTEIN"/>
    <property type="match status" value="1"/>
</dbReference>
<organism evidence="1">
    <name type="scientific">Sesamum radiatum</name>
    <name type="common">Black benniseed</name>
    <dbReference type="NCBI Taxonomy" id="300843"/>
    <lineage>
        <taxon>Eukaryota</taxon>
        <taxon>Viridiplantae</taxon>
        <taxon>Streptophyta</taxon>
        <taxon>Embryophyta</taxon>
        <taxon>Tracheophyta</taxon>
        <taxon>Spermatophyta</taxon>
        <taxon>Magnoliopsida</taxon>
        <taxon>eudicotyledons</taxon>
        <taxon>Gunneridae</taxon>
        <taxon>Pentapetalae</taxon>
        <taxon>asterids</taxon>
        <taxon>lamiids</taxon>
        <taxon>Lamiales</taxon>
        <taxon>Pedaliaceae</taxon>
        <taxon>Sesamum</taxon>
    </lineage>
</organism>
<gene>
    <name evidence="1" type="ORF">Sradi_6271800</name>
</gene>
<reference evidence="1" key="2">
    <citation type="journal article" date="2024" name="Plant">
        <title>Genomic evolution and insights into agronomic trait innovations of Sesamum species.</title>
        <authorList>
            <person name="Miao H."/>
            <person name="Wang L."/>
            <person name="Qu L."/>
            <person name="Liu H."/>
            <person name="Sun Y."/>
            <person name="Le M."/>
            <person name="Wang Q."/>
            <person name="Wei S."/>
            <person name="Zheng Y."/>
            <person name="Lin W."/>
            <person name="Duan Y."/>
            <person name="Cao H."/>
            <person name="Xiong S."/>
            <person name="Wang X."/>
            <person name="Wei L."/>
            <person name="Li C."/>
            <person name="Ma Q."/>
            <person name="Ju M."/>
            <person name="Zhao R."/>
            <person name="Li G."/>
            <person name="Mu C."/>
            <person name="Tian Q."/>
            <person name="Mei H."/>
            <person name="Zhang T."/>
            <person name="Gao T."/>
            <person name="Zhang H."/>
        </authorList>
    </citation>
    <scope>NUCLEOTIDE SEQUENCE</scope>
    <source>
        <strain evidence="1">G02</strain>
    </source>
</reference>
<evidence type="ECO:0000313" key="1">
    <source>
        <dbReference type="EMBL" id="KAL0304037.1"/>
    </source>
</evidence>
<accession>A0AAW2KB04</accession>
<proteinExistence type="predicted"/>